<organism evidence="1 2">
    <name type="scientific">Naganishia vaughanmartiniae</name>
    <dbReference type="NCBI Taxonomy" id="1424756"/>
    <lineage>
        <taxon>Eukaryota</taxon>
        <taxon>Fungi</taxon>
        <taxon>Dikarya</taxon>
        <taxon>Basidiomycota</taxon>
        <taxon>Agaricomycotina</taxon>
        <taxon>Tremellomycetes</taxon>
        <taxon>Filobasidiales</taxon>
        <taxon>Filobasidiaceae</taxon>
        <taxon>Naganishia</taxon>
    </lineage>
</organism>
<protein>
    <submittedName>
        <fullName evidence="1">Uncharacterized protein</fullName>
    </submittedName>
</protein>
<comment type="caution">
    <text evidence="1">The sequence shown here is derived from an EMBL/GenBank/DDBJ whole genome shotgun (WGS) entry which is preliminary data.</text>
</comment>
<keyword evidence="2" id="KW-1185">Reference proteome</keyword>
<proteinExistence type="predicted"/>
<evidence type="ECO:0000313" key="2">
    <source>
        <dbReference type="Proteomes" id="UP001243375"/>
    </source>
</evidence>
<name>A0ACC2X6L5_9TREE</name>
<accession>A0ACC2X6L5</accession>
<sequence length="4061" mass="454059">MAGSEEKPSPAGGSVPAPAQPATATSQPSNQTNKTTGQSTTSTPASTSASTPANATPPNATPSQPVRPSVGRPQASQAGNPGRPPNPSAVRPTQPRPGQAGRPPMAPATTPRPGQTMQPRPGMARPVQPHAQGRPPNGAQRPMMQGQARPGPLQGPNGAAGRMLSVNTNSPQGVRPTGIRPGQASAPGSAPSSAPGSAPNSAPGTPRSSVGSNASGGTGQQQGQGQAGPQQPMRRPPPGTIPVRALGGQMTPSTAGSGISVGGGLATPTTQGECEAWASRLRDTSIADDLYLAYVSAAELRDSADHNRDANAYITYFGVMVPAITSLLKDGSPAVTFVKDSEEQKFRSTCLAILQRLPRNDALKPHEGALMSTALHLLKVENEENALLCIKIIIDGFRSHKEQTEQYVQPFLDLVKQMYANTKSVVEKEFGKSGAGSPGAAGNDDAGKSADAMQGVEPTPPQQPIQNQPQPPQAPGQASATSTATTATPAPGAKPAQAGAQNAQQPQLLPHALHSPKVLTECPIAVVLIFQSFKTVMENAMKDFYPLVMESIAIQPEPQRLAYVAAKEKGMIFTGVAEGIKNREMYTEVIKAQVKTMAFLAYVSRGSGNIIRQYLDIFPEACVRLLRDCPPEDVATRKELLIATRHMLSSEFRTAFVPFIDLLLNEKVLVGAGVTSKESLRPLAYSTLADLIHQVRNELSQQQLARVISVYASISHDPTFPLSIQTMCGKLIHTCLDSVCSKSEPSEAVKLLNGLMLTSVEKLKGIYRAFDRMKEAAAQEKSSGGQGVEDQAGRTGYDELDWRSIERVTPIVTVAYANDNLDVFLRDAKVLLRSIFTTIRSLFNNLRNFKAQISHGEILHDLFRYGVLSLRIYEGSRDAREEKDALELLSGILLAYDSHTFTEVWTYSLEFYCQQVLEYPHIVTLLQSMLSNVEVSHQTVAILLKHLMDSLEQVGSQTKAQASLSLRLFKCAFMAVNSYIDVNEQVLVPHLAKLIINCFTFAAKAEDPSTYYQILRALFRSIGGGRFEALYKEVLPILEEMLETLNHLLTHSEPSKRDLFVELCLTVPVRLTNLLPHLGYLMKPLVYALNAGTDLVNQGLRTLELCIDNLTAEFLDPTMAPVLRDLMNALYNLLKPVPFDHLHSHAAVKILGKLGGRNRRFQQMPYLLEYQPSGEEVYAKLQVDGADREFEVSRWITIALGQIQNPSEANRASAVDMLKQCSLLFMTEAFHAVDQEPVFVSVIKGLLEACQIPELQEDVVRHIRKLSNEVFAMDIKNRRKKSPHSKRISLLSSSVVTGLVQGVADGVVYDRLKTKELFTQIIDDFIGLKDKLQEEPGSSAKEAGLPILMALFSRFAALCYEEGWSRKLAGCLGLQVLADQEPLQAKWIPDRQLEYVRALFFVLRDVPKDTPRTLPEVVDLLKTVIKLGNTPTDAEKADPRLEARFRKLVDLLVHELPSQQRIVRETSKECIQILADLRQISVHDLIEAPAKERLLNETSGPIFNKPLRALPFGMQIGNVDAITYLLSVKPIVPAENDELLRLFHETIALADADDASLIGRVTHHGLEVSLRNLRVACLRLLCAGMESTQLFTGQNGPLRSKIISVYFKHMYSPSPEIVEVAHEGLRSVLAIQTKLPKDILQTGLRPILVNLADARRLSVSGLEGLARFLELLTNYFKVEIGVKLLDHFRSLADPTMLANAAVKPYEDNQDIARMVRLVNVFRLLPSAANTFLKDLTLLVADAESKLHQSQPGPFTTNLALYFNKYPVDAVNFLLESISNTDIVRTYLCVIRSQKAPRFAEELSKQIDRLTSACLGGDEINDEVLHGVQLINELSQNSDKWLEEQRSTLLAIIKVWRNLVRRAHLTQQSNPYQIYDRLPGLLIGMFMRYLDNSIDVDKRLTVDLLFQLVEAFDMYAVLDKAEISNFIYSKVTTCNDIDLKRDIFAHALGIYSSPTHSLLCKINTFRYVVNPMLWIHYARLAAPNTDKASEDGNKSSPPAKAVGDKPEDVAIIRPQTASVMSSNIWVPFLQRQQRKEPTNDSLTIEIVHMTSILVEFASNIVGTVRKDIIKVAWGCMGSTDPTVKSMAYLLAGRFFTVYESPENLVRKTWNGLLRVKESEARSIYRQATDVLARSLPKRDPAPATGHAHWAMATKRFLVEEGGTTPQLVTVCELLVSNPDLFYNSRDLFVAMMANSLTKLGFVPAATADMKKLTIDIVELIFRWERRRLTGVTASNQMKAASEDSKKRAAPDTQTANKKQRVDAAGTASTPTSNSPVNPGGWSLPIHVRELITSYLVRLVSTSQEPISRGGLTARALTLLREILGPDGLPGVTAKLTFFQRTMLSEVTDANYVIVSNSAEVISIVCSGKDKVWITGHLAVLSKLLESAVLSDYVPLHDILRPILEKMFECLPKVDEEQTPSPEIITFQQWAENIVGSLNKADKPLGARDRLQGPLFVLQCYVKARPDKLEAMNLSITRLITRLARECTSNSINTPAYENALRSVLSILGLCKSRLAELKDQRRGYLSAISHLIENSGSVQLCRYILDMLREWILERKDNVPSAREKAGLLQKLTTWETRGDEVSKLYNDYLTLLLDIFEDDSLDRSDLTNRLEGPFLLGTRCADAKLRHRFVDMLEQSLPYDILGRLRYILVGQNWEHVKGTYWMALAADLLIGCIQANQPLSGVMEIEEKKELETPEPSLQLDTKVMLTSLRRLLHLDHVASDAIWPKFFRECWATLPRPQQINVQRWTLGLLTKEYHMDQLEQKPNIVQTLLRGVLACGHTFLLPPFVVKYLGKTYNAWHIAMEIIQRDMELVETDELRDACADALTELYAELGEDDLFYGLWRRRCLHEETNAGIALEQNGLWPRAQEMYELAQSRVKAGVIPYTENECALWQDHWILAATKLQQWDILTDLARHEGNHDLLLECAWRLSDWGSTDREMIERTLDAVSDIATPRRKVFEAYTALIKAHTGQEKPADFLRVLDEAVQLTIRKWVSLPSQLSSAHAPLLQLFQQFVELQEAAGVFESLTLTNQQNLETRVTQDLKPIFQTWRERLPNFWDDISVWSDLLAWRQHVFSAVTKVYVPLIPSGETATYGFRGYHETAWMINRFGHVARKHQLSEVCTTALSKIYALPNIEISEAFLKLREQAMCFYQRPEKFADGLDSISTTNLMYFAPPQKAEFLTLKGMFLAKLGNNEDANLAFAQAVQMDLNLPKAWAEWGKYNDRLFREKPIRAPEQPEPEPGKSRLPDQEWIQQYQHARMNHAANAVSCYMQAAGLYKSAKARKLLIRVLWLLGLDDASHAISRAFEMYRGDHAIWYWITLIPQLLLSLSHREARQARNVLVKIAKSFPQALFYQLRTHKEDFILNQRQMAHAQAKRAQELERVKRQKAVQDQAPNPSPELTGKSIEENANPAVSQGSQAPSQGTPIIKVEQAETKSEAAADSQQQVEETSRTPGAPSTSDQRLPTIPDASDEKGSAEGGTQGEQPKAPEQLPPDATVADEKKTVEQPPPPSASQSSVPPNFQLPRQPQEYVDDTLNILKTAFPLLALSMEKMVDHINVRSRAPPEEDVYRFLSALLTDAMSQWAQKSRIPNDDEPLPRNIREKIHVSLANIRHDLKLQQIMHENFLAHQITFREYIRRMQRLHDRYEQGLDNRPRKEALDIGDCLLSDFHHTKFDEVEIPGQYIEHVDSNNDFVKIGRFSSILELARGFGFCFRRITIIGHNGSNHTFAIQSPSGRHCRREERLAQLFRIMNSVLSRRKESRKRNLTIHLPAAVPLTPSLRLVVNDSSYVTLQDVFDDHCKRHNMLRDVPMLHFIDQFRKIYYPTQDPKADQETTEYKVARMELVEEVSEKFVPENVLTNYMIRTLNDASSLWLMRKHFALQTAASMFLSHVACLSNRTPGRFHFSLKTGLMYMSEVLPSFDATAPIHRCNEKVPFRLTPNMQHFITPTGIEGLLTSSVIAMARSLSMPEFDLESCLSLFLRDEVSLWFTMYNRQSDHPLSVYANVDGWVRRTAELGFTGENMDKNDLTPITAVVTTLIAQATNTQLLAGQPEPFMPYY</sequence>
<reference evidence="1" key="1">
    <citation type="submission" date="2023-04" db="EMBL/GenBank/DDBJ databases">
        <title>Draft Genome sequencing of Naganishia species isolated from polar environments using Oxford Nanopore Technology.</title>
        <authorList>
            <person name="Leo P."/>
            <person name="Venkateswaran K."/>
        </authorList>
    </citation>
    <scope>NUCLEOTIDE SEQUENCE</scope>
    <source>
        <strain evidence="1">MNA-CCFEE 5425</strain>
    </source>
</reference>
<dbReference type="Proteomes" id="UP001243375">
    <property type="component" value="Unassembled WGS sequence"/>
</dbReference>
<dbReference type="EMBL" id="JASBWU010000009">
    <property type="protein sequence ID" value="KAJ9119044.1"/>
    <property type="molecule type" value="Genomic_DNA"/>
</dbReference>
<gene>
    <name evidence="1" type="ORF">QFC22_003535</name>
</gene>
<evidence type="ECO:0000313" key="1">
    <source>
        <dbReference type="EMBL" id="KAJ9119044.1"/>
    </source>
</evidence>